<reference evidence="2" key="1">
    <citation type="submission" date="2019-04" db="EMBL/GenBank/DDBJ databases">
        <authorList>
            <person name="Alioto T."/>
            <person name="Alioto T."/>
        </authorList>
    </citation>
    <scope>NUCLEOTIDE SEQUENCE [LARGE SCALE GENOMIC DNA]</scope>
</reference>
<dbReference type="AlphaFoldDB" id="A0A5E4D7A9"/>
<accession>A0A5E4D7A9</accession>
<proteinExistence type="predicted"/>
<dbReference type="EMBL" id="CABDUW010003316">
    <property type="protein sequence ID" value="VTJ89041.1"/>
    <property type="molecule type" value="Genomic_DNA"/>
</dbReference>
<gene>
    <name evidence="2" type="ORF">MONAX_5E036394</name>
</gene>
<name>A0A5E4D7A9_MARMO</name>
<dbReference type="Proteomes" id="UP000335636">
    <property type="component" value="Unassembled WGS sequence"/>
</dbReference>
<sequence>MQFPSPPAARSSPAPQAVSSSEAAALAPGQPGPSCPAPGVSRGGRPRTPPAGRVEVEEEEEEEDVDQDPHPILNTWLSCYHFFLREKREPGRTMGGCEVQEFLLQFGFFLPLLTAWPGDCSHVSNNQ</sequence>
<feature type="region of interest" description="Disordered" evidence="1">
    <location>
        <begin position="1"/>
        <end position="72"/>
    </location>
</feature>
<evidence type="ECO:0000256" key="1">
    <source>
        <dbReference type="SAM" id="MobiDB-lite"/>
    </source>
</evidence>
<feature type="compositionally biased region" description="Acidic residues" evidence="1">
    <location>
        <begin position="56"/>
        <end position="66"/>
    </location>
</feature>
<organism evidence="2 3">
    <name type="scientific">Marmota monax</name>
    <name type="common">Woodchuck</name>
    <dbReference type="NCBI Taxonomy" id="9995"/>
    <lineage>
        <taxon>Eukaryota</taxon>
        <taxon>Metazoa</taxon>
        <taxon>Chordata</taxon>
        <taxon>Craniata</taxon>
        <taxon>Vertebrata</taxon>
        <taxon>Euteleostomi</taxon>
        <taxon>Mammalia</taxon>
        <taxon>Eutheria</taxon>
        <taxon>Euarchontoglires</taxon>
        <taxon>Glires</taxon>
        <taxon>Rodentia</taxon>
        <taxon>Sciuromorpha</taxon>
        <taxon>Sciuridae</taxon>
        <taxon>Xerinae</taxon>
        <taxon>Marmotini</taxon>
        <taxon>Marmota</taxon>
    </lineage>
</organism>
<comment type="caution">
    <text evidence="2">The sequence shown here is derived from an EMBL/GenBank/DDBJ whole genome shotgun (WGS) entry which is preliminary data.</text>
</comment>
<evidence type="ECO:0000313" key="3">
    <source>
        <dbReference type="Proteomes" id="UP000335636"/>
    </source>
</evidence>
<evidence type="ECO:0000313" key="2">
    <source>
        <dbReference type="EMBL" id="VTJ89041.1"/>
    </source>
</evidence>
<protein>
    <submittedName>
        <fullName evidence="2">Uncharacterized protein</fullName>
    </submittedName>
</protein>
<feature type="non-terminal residue" evidence="2">
    <location>
        <position position="127"/>
    </location>
</feature>
<feature type="compositionally biased region" description="Low complexity" evidence="1">
    <location>
        <begin position="8"/>
        <end position="25"/>
    </location>
</feature>
<keyword evidence="3" id="KW-1185">Reference proteome</keyword>